<evidence type="ECO:0000313" key="6">
    <source>
        <dbReference type="EMBL" id="RYV50584.1"/>
    </source>
</evidence>
<dbReference type="InterPro" id="IPR002716">
    <property type="entry name" value="PIN_dom"/>
</dbReference>
<keyword evidence="4" id="KW-0460">Magnesium</keyword>
<comment type="caution">
    <text evidence="6">The sequence shown here is derived from an EMBL/GenBank/DDBJ whole genome shotgun (WGS) entry which is preliminary data.</text>
</comment>
<dbReference type="CDD" id="cd09874">
    <property type="entry name" value="PIN_MT3492-like"/>
    <property type="match status" value="1"/>
</dbReference>
<gene>
    <name evidence="6" type="ORF">EUA98_12590</name>
</gene>
<dbReference type="EMBL" id="SDWW01000030">
    <property type="protein sequence ID" value="RYV50584.1"/>
    <property type="molecule type" value="Genomic_DNA"/>
</dbReference>
<keyword evidence="1" id="KW-0540">Nuclease</keyword>
<dbReference type="Pfam" id="PF01850">
    <property type="entry name" value="PIN"/>
    <property type="match status" value="1"/>
</dbReference>
<protein>
    <submittedName>
        <fullName evidence="6">PIN domain-containing protein</fullName>
    </submittedName>
</protein>
<keyword evidence="3" id="KW-0378">Hydrolase</keyword>
<keyword evidence="7" id="KW-1185">Reference proteome</keyword>
<proteinExistence type="predicted"/>
<evidence type="ECO:0000256" key="3">
    <source>
        <dbReference type="ARBA" id="ARBA00022801"/>
    </source>
</evidence>
<dbReference type="Proteomes" id="UP000293764">
    <property type="component" value="Unassembled WGS sequence"/>
</dbReference>
<keyword evidence="2" id="KW-0479">Metal-binding</keyword>
<feature type="domain" description="PIN" evidence="5">
    <location>
        <begin position="19"/>
        <end position="126"/>
    </location>
</feature>
<dbReference type="GO" id="GO:0046872">
    <property type="term" value="F:metal ion binding"/>
    <property type="evidence" value="ECO:0007669"/>
    <property type="project" value="UniProtKB-KW"/>
</dbReference>
<evidence type="ECO:0000256" key="4">
    <source>
        <dbReference type="ARBA" id="ARBA00022842"/>
    </source>
</evidence>
<name>A0A4V1ZH27_9MICO</name>
<sequence length="139" mass="15038">MALVYFHPGALVRLCMPAAGSDVAAALWDGADTVITSRLADVEVRTVLAGGLRIGKIDDAAFQRAHRRWARLWRGLWTVELGDDLMERAAELSESHPLRATDTVHLASALALRSPDLAVLSWDAPFTEAARAEGLLVVP</sequence>
<dbReference type="SUPFAM" id="SSF88723">
    <property type="entry name" value="PIN domain-like"/>
    <property type="match status" value="1"/>
</dbReference>
<dbReference type="Gene3D" id="3.40.50.1010">
    <property type="entry name" value="5'-nuclease"/>
    <property type="match status" value="1"/>
</dbReference>
<dbReference type="OrthoDB" id="1525146at2"/>
<evidence type="ECO:0000313" key="7">
    <source>
        <dbReference type="Proteomes" id="UP000293764"/>
    </source>
</evidence>
<dbReference type="GO" id="GO:0016787">
    <property type="term" value="F:hydrolase activity"/>
    <property type="evidence" value="ECO:0007669"/>
    <property type="project" value="UniProtKB-KW"/>
</dbReference>
<dbReference type="RefSeq" id="WP_130103045.1">
    <property type="nucleotide sequence ID" value="NZ_SDWW01000030.1"/>
</dbReference>
<evidence type="ECO:0000259" key="5">
    <source>
        <dbReference type="Pfam" id="PF01850"/>
    </source>
</evidence>
<organism evidence="6 7">
    <name type="scientific">Pengzhenrongella frigida</name>
    <dbReference type="NCBI Taxonomy" id="1259133"/>
    <lineage>
        <taxon>Bacteria</taxon>
        <taxon>Bacillati</taxon>
        <taxon>Actinomycetota</taxon>
        <taxon>Actinomycetes</taxon>
        <taxon>Micrococcales</taxon>
        <taxon>Pengzhenrongella</taxon>
    </lineage>
</organism>
<dbReference type="InterPro" id="IPR029060">
    <property type="entry name" value="PIN-like_dom_sf"/>
</dbReference>
<accession>A0A4V1ZH27</accession>
<evidence type="ECO:0000256" key="1">
    <source>
        <dbReference type="ARBA" id="ARBA00022722"/>
    </source>
</evidence>
<dbReference type="GO" id="GO:0004518">
    <property type="term" value="F:nuclease activity"/>
    <property type="evidence" value="ECO:0007669"/>
    <property type="project" value="UniProtKB-KW"/>
</dbReference>
<reference evidence="6 7" key="1">
    <citation type="submission" date="2019-01" db="EMBL/GenBank/DDBJ databases">
        <title>Novel species of Cellulomonas.</title>
        <authorList>
            <person name="Liu Q."/>
            <person name="Xin Y.-H."/>
        </authorList>
    </citation>
    <scope>NUCLEOTIDE SEQUENCE [LARGE SCALE GENOMIC DNA]</scope>
    <source>
        <strain evidence="6 7">HLT2-17</strain>
    </source>
</reference>
<evidence type="ECO:0000256" key="2">
    <source>
        <dbReference type="ARBA" id="ARBA00022723"/>
    </source>
</evidence>
<dbReference type="AlphaFoldDB" id="A0A4V1ZH27"/>